<evidence type="ECO:0000313" key="3">
    <source>
        <dbReference type="Proteomes" id="UP001523219"/>
    </source>
</evidence>
<protein>
    <submittedName>
        <fullName evidence="2">Uncharacterized protein</fullName>
    </submittedName>
</protein>
<name>A0ABT0ZHH8_9ACTN</name>
<gene>
    <name evidence="2" type="ORF">NGF19_19950</name>
</gene>
<dbReference type="EMBL" id="JAMWMR010000018">
    <property type="protein sequence ID" value="MCN9243044.1"/>
    <property type="molecule type" value="Genomic_DNA"/>
</dbReference>
<keyword evidence="3" id="KW-1185">Reference proteome</keyword>
<organism evidence="2 3">
    <name type="scientific">Streptomyces macrolidinus</name>
    <dbReference type="NCBI Taxonomy" id="2952607"/>
    <lineage>
        <taxon>Bacteria</taxon>
        <taxon>Bacillati</taxon>
        <taxon>Actinomycetota</taxon>
        <taxon>Actinomycetes</taxon>
        <taxon>Kitasatosporales</taxon>
        <taxon>Streptomycetaceae</taxon>
        <taxon>Streptomyces</taxon>
    </lineage>
</organism>
<feature type="signal peptide" evidence="1">
    <location>
        <begin position="1"/>
        <end position="25"/>
    </location>
</feature>
<dbReference type="RefSeq" id="WP_252426414.1">
    <property type="nucleotide sequence ID" value="NZ_JAMWMR010000018.1"/>
</dbReference>
<feature type="chain" id="PRO_5045405577" evidence="1">
    <location>
        <begin position="26"/>
        <end position="58"/>
    </location>
</feature>
<evidence type="ECO:0000313" key="2">
    <source>
        <dbReference type="EMBL" id="MCN9243044.1"/>
    </source>
</evidence>
<sequence>MLATRVSKIVSSVLLAAAGISLSVAMTDIEKSVPAIVLGDGETGTGTVHADGDVTWGS</sequence>
<keyword evidence="1" id="KW-0732">Signal</keyword>
<comment type="caution">
    <text evidence="2">The sequence shown here is derived from an EMBL/GenBank/DDBJ whole genome shotgun (WGS) entry which is preliminary data.</text>
</comment>
<evidence type="ECO:0000256" key="1">
    <source>
        <dbReference type="SAM" id="SignalP"/>
    </source>
</evidence>
<dbReference type="Proteomes" id="UP001523219">
    <property type="component" value="Unassembled WGS sequence"/>
</dbReference>
<reference evidence="2 3" key="1">
    <citation type="submission" date="2022-05" db="EMBL/GenBank/DDBJ databases">
        <title>Streptomyces sp. nov. RY43-2 isolated from soil of a peat swamp forest.</title>
        <authorList>
            <person name="Kanchanasin P."/>
            <person name="Tanasupawat S."/>
            <person name="Phongsopitanun W."/>
        </authorList>
    </citation>
    <scope>NUCLEOTIDE SEQUENCE [LARGE SCALE GENOMIC DNA]</scope>
    <source>
        <strain evidence="2 3">RY43-2</strain>
    </source>
</reference>
<proteinExistence type="predicted"/>
<accession>A0ABT0ZHH8</accession>